<comment type="caution">
    <text evidence="2">The sequence shown here is derived from an EMBL/GenBank/DDBJ whole genome shotgun (WGS) entry which is preliminary data.</text>
</comment>
<dbReference type="AlphaFoldDB" id="A0A9P9EZ05"/>
<dbReference type="EMBL" id="JAGMUU010000008">
    <property type="protein sequence ID" value="KAH7147110.1"/>
    <property type="molecule type" value="Genomic_DNA"/>
</dbReference>
<proteinExistence type="predicted"/>
<protein>
    <submittedName>
        <fullName evidence="2">Uncharacterized protein</fullName>
    </submittedName>
</protein>
<dbReference type="OrthoDB" id="9984533at2759"/>
<accession>A0A9P9EZ05</accession>
<reference evidence="2" key="1">
    <citation type="journal article" date="2021" name="Nat. Commun.">
        <title>Genetic determinants of endophytism in the Arabidopsis root mycobiome.</title>
        <authorList>
            <person name="Mesny F."/>
            <person name="Miyauchi S."/>
            <person name="Thiergart T."/>
            <person name="Pickel B."/>
            <person name="Atanasova L."/>
            <person name="Karlsson M."/>
            <person name="Huettel B."/>
            <person name="Barry K.W."/>
            <person name="Haridas S."/>
            <person name="Chen C."/>
            <person name="Bauer D."/>
            <person name="Andreopoulos W."/>
            <person name="Pangilinan J."/>
            <person name="LaButti K."/>
            <person name="Riley R."/>
            <person name="Lipzen A."/>
            <person name="Clum A."/>
            <person name="Drula E."/>
            <person name="Henrissat B."/>
            <person name="Kohler A."/>
            <person name="Grigoriev I.V."/>
            <person name="Martin F.M."/>
            <person name="Hacquard S."/>
        </authorList>
    </citation>
    <scope>NUCLEOTIDE SEQUENCE</scope>
    <source>
        <strain evidence="2">MPI-CAGE-AT-0021</strain>
    </source>
</reference>
<organism evidence="2 3">
    <name type="scientific">Dactylonectria estremocensis</name>
    <dbReference type="NCBI Taxonomy" id="1079267"/>
    <lineage>
        <taxon>Eukaryota</taxon>
        <taxon>Fungi</taxon>
        <taxon>Dikarya</taxon>
        <taxon>Ascomycota</taxon>
        <taxon>Pezizomycotina</taxon>
        <taxon>Sordariomycetes</taxon>
        <taxon>Hypocreomycetidae</taxon>
        <taxon>Hypocreales</taxon>
        <taxon>Nectriaceae</taxon>
        <taxon>Dactylonectria</taxon>
    </lineage>
</organism>
<keyword evidence="3" id="KW-1185">Reference proteome</keyword>
<name>A0A9P9EZ05_9HYPO</name>
<evidence type="ECO:0000313" key="3">
    <source>
        <dbReference type="Proteomes" id="UP000717696"/>
    </source>
</evidence>
<dbReference type="Proteomes" id="UP000717696">
    <property type="component" value="Unassembled WGS sequence"/>
</dbReference>
<evidence type="ECO:0000313" key="2">
    <source>
        <dbReference type="EMBL" id="KAH7147110.1"/>
    </source>
</evidence>
<feature type="region of interest" description="Disordered" evidence="1">
    <location>
        <begin position="331"/>
        <end position="372"/>
    </location>
</feature>
<evidence type="ECO:0000256" key="1">
    <source>
        <dbReference type="SAM" id="MobiDB-lite"/>
    </source>
</evidence>
<sequence>MERSVEGSLANRERIWQVCSQIVEEYHVEKAVRGGAGAVIPATMVDAVFTRMDLDPEPMHTTCREILLLRDFGDVDSVHPKIVVTWTEDDAIKTIDIGHSSFQFRHGMGVSYQNQTFFTERTWLTGFIIQTEGGYSTFGAQRSIVGLHCILSDLDPDDDGLFEELEGHDRWVLQARPGHFIVGLKVYENKAGMLSGLELIQQPLSKKPRSDFRISNSNGAKLSASNVVFQHPTWHERAKPLEAIGGVVRGRLVLIVQLGLSVLEKHVPHPRFLGLHLLGAMSVQEYSVGACSNYPTALGRAQPVGSTDGQGSIPFNGIPFRAGPLRGKASKKSARMYLGPPPADPASPRSAAGTHVLSADGQDGPCIKHGKP</sequence>
<gene>
    <name evidence="2" type="ORF">B0J13DRAFT_665210</name>
</gene>